<dbReference type="Proteomes" id="UP001143910">
    <property type="component" value="Unassembled WGS sequence"/>
</dbReference>
<accession>A0ACC1NB54</accession>
<name>A0ACC1NB54_9HYPO</name>
<dbReference type="EMBL" id="JANJQO010000624">
    <property type="protein sequence ID" value="KAJ2976081.1"/>
    <property type="molecule type" value="Genomic_DNA"/>
</dbReference>
<keyword evidence="2" id="KW-1185">Reference proteome</keyword>
<organism evidence="1 2">
    <name type="scientific">Zarea fungicola</name>
    <dbReference type="NCBI Taxonomy" id="93591"/>
    <lineage>
        <taxon>Eukaryota</taxon>
        <taxon>Fungi</taxon>
        <taxon>Dikarya</taxon>
        <taxon>Ascomycota</taxon>
        <taxon>Pezizomycotina</taxon>
        <taxon>Sordariomycetes</taxon>
        <taxon>Hypocreomycetidae</taxon>
        <taxon>Hypocreales</taxon>
        <taxon>Cordycipitaceae</taxon>
        <taxon>Zarea</taxon>
    </lineage>
</organism>
<comment type="caution">
    <text evidence="1">The sequence shown here is derived from an EMBL/GenBank/DDBJ whole genome shotgun (WGS) entry which is preliminary data.</text>
</comment>
<gene>
    <name evidence="1" type="ORF">NQ176_g5153</name>
</gene>
<evidence type="ECO:0000313" key="1">
    <source>
        <dbReference type="EMBL" id="KAJ2976081.1"/>
    </source>
</evidence>
<reference evidence="1" key="1">
    <citation type="submission" date="2022-08" db="EMBL/GenBank/DDBJ databases">
        <title>Genome Sequence of Lecanicillium fungicola.</title>
        <authorList>
            <person name="Buettner E."/>
        </authorList>
    </citation>
    <scope>NUCLEOTIDE SEQUENCE</scope>
    <source>
        <strain evidence="1">Babe33</strain>
    </source>
</reference>
<proteinExistence type="predicted"/>
<evidence type="ECO:0000313" key="2">
    <source>
        <dbReference type="Proteomes" id="UP001143910"/>
    </source>
</evidence>
<protein>
    <submittedName>
        <fullName evidence="1">Uncharacterized protein</fullName>
    </submittedName>
</protein>
<sequence length="740" mass="81184">MSELHVSLSIGAHTWTPENKDVVEGILNVMRAHGLSTIDTARSYGLGASETVLGQLHVAEEFNIDTKAATGVQAGAGAKIADFAKESLDALQTNKVRTFFLHAPDTLTPVEEQMESVQTLYKQGVFEKFGVSNFLPEQVVEFYNYAKAKGYVLPTVYQSSYSIAVRLNEDRLFPTLRKLGISIQAYSPMAGGLLAKSPDYIEQGKGNWNPDSISGKIFRSLYYKPSYLKMLEEFGQLSDKSGASFGDEMILGSTTASQLEEALAELELGPLEPWAVAQIEELWQLIKDDAPVDNLNKPVDAVPRRRPGRPRFSDVALDETDDGSKKSRLRLAQRSYRIRKENALTTALSRAATLDDAFSSSVNTFMNFYKTVTQDHPEISPVLMQKLNFAAMEIMATTERARVGQPASPSPTQQLVGAQLDILPLDAHIAEPSIPGQRVSYEMAIAYRILRTCILKAISLLQTQNLPLTDLFLDPKLQLPLQIMSQHALLYMATARISSGFNLILSDAMYTNAAGVHLPPLFRVVEGDSGSAVPRLSPPNLQTLQFGRTRTMVQTDLAGFSGEWLEAVDVEEYLAQRGVFIRNMMSGAPSVLTLSATATLPQNEGIMYDSVYSGTPWHGAPQVENCHQYESASDGISFPAHNVFGQPLNGPLNAPRDFLSDAQYGFRAFNPSPLYNNYRTASQNTKPPLPSQARTNITIDVDKLIDGLANNAICLGPGPGIKRDRVDAALRDAVVNISNR</sequence>